<dbReference type="Proteomes" id="UP000553963">
    <property type="component" value="Unassembled WGS sequence"/>
</dbReference>
<dbReference type="PANTHER" id="PTHR46847:SF3">
    <property type="entry name" value="GALACTOFURANOSE-BINDING PROTEIN YTFQ"/>
    <property type="match status" value="1"/>
</dbReference>
<gene>
    <name evidence="6" type="ORF">GGR25_001053</name>
</gene>
<proteinExistence type="inferred from homology"/>
<evidence type="ECO:0000256" key="3">
    <source>
        <dbReference type="ARBA" id="ARBA00022729"/>
    </source>
</evidence>
<organism evidence="6 7">
    <name type="scientific">Kaistia hirudinis</name>
    <dbReference type="NCBI Taxonomy" id="1293440"/>
    <lineage>
        <taxon>Bacteria</taxon>
        <taxon>Pseudomonadati</taxon>
        <taxon>Pseudomonadota</taxon>
        <taxon>Alphaproteobacteria</taxon>
        <taxon>Hyphomicrobiales</taxon>
        <taxon>Kaistiaceae</taxon>
        <taxon>Kaistia</taxon>
    </lineage>
</organism>
<evidence type="ECO:0000256" key="4">
    <source>
        <dbReference type="SAM" id="SignalP"/>
    </source>
</evidence>
<feature type="chain" id="PRO_5032572532" evidence="4">
    <location>
        <begin position="27"/>
        <end position="355"/>
    </location>
</feature>
<comment type="subcellular location">
    <subcellularLocation>
        <location evidence="1">Cell envelope</location>
    </subcellularLocation>
</comment>
<dbReference type="GO" id="GO:0030313">
    <property type="term" value="C:cell envelope"/>
    <property type="evidence" value="ECO:0007669"/>
    <property type="project" value="UniProtKB-SubCell"/>
</dbReference>
<reference evidence="6 7" key="1">
    <citation type="submission" date="2020-08" db="EMBL/GenBank/DDBJ databases">
        <title>Genomic Encyclopedia of Type Strains, Phase IV (KMG-IV): sequencing the most valuable type-strain genomes for metagenomic binning, comparative biology and taxonomic classification.</title>
        <authorList>
            <person name="Goeker M."/>
        </authorList>
    </citation>
    <scope>NUCLEOTIDE SEQUENCE [LARGE SCALE GENOMIC DNA]</scope>
    <source>
        <strain evidence="6 7">DSM 25966</strain>
    </source>
</reference>
<dbReference type="Gene3D" id="3.40.50.2300">
    <property type="match status" value="2"/>
</dbReference>
<evidence type="ECO:0000313" key="7">
    <source>
        <dbReference type="Proteomes" id="UP000553963"/>
    </source>
</evidence>
<feature type="domain" description="Periplasmic binding protein" evidence="5">
    <location>
        <begin position="56"/>
        <end position="308"/>
    </location>
</feature>
<evidence type="ECO:0000256" key="2">
    <source>
        <dbReference type="ARBA" id="ARBA00007639"/>
    </source>
</evidence>
<dbReference type="GO" id="GO:0030246">
    <property type="term" value="F:carbohydrate binding"/>
    <property type="evidence" value="ECO:0007669"/>
    <property type="project" value="UniProtKB-ARBA"/>
</dbReference>
<dbReference type="CDD" id="cd19996">
    <property type="entry name" value="PBP1_ABC_sugar_binding-like"/>
    <property type="match status" value="1"/>
</dbReference>
<keyword evidence="3 4" id="KW-0732">Signal</keyword>
<evidence type="ECO:0000256" key="1">
    <source>
        <dbReference type="ARBA" id="ARBA00004196"/>
    </source>
</evidence>
<evidence type="ECO:0000259" key="5">
    <source>
        <dbReference type="Pfam" id="PF13407"/>
    </source>
</evidence>
<dbReference type="Pfam" id="PF13407">
    <property type="entry name" value="Peripla_BP_4"/>
    <property type="match status" value="1"/>
</dbReference>
<dbReference type="InterPro" id="IPR025997">
    <property type="entry name" value="SBP_2_dom"/>
</dbReference>
<evidence type="ECO:0000313" key="6">
    <source>
        <dbReference type="EMBL" id="MBB3930014.1"/>
    </source>
</evidence>
<comment type="caution">
    <text evidence="6">The sequence shown here is derived from an EMBL/GenBank/DDBJ whole genome shotgun (WGS) entry which is preliminary data.</text>
</comment>
<dbReference type="InterPro" id="IPR028082">
    <property type="entry name" value="Peripla_BP_I"/>
</dbReference>
<keyword evidence="7" id="KW-1185">Reference proteome</keyword>
<comment type="similarity">
    <text evidence="2">Belongs to the bacterial solute-binding protein 2 family.</text>
</comment>
<dbReference type="PANTHER" id="PTHR46847">
    <property type="entry name" value="D-ALLOSE-BINDING PERIPLASMIC PROTEIN-RELATED"/>
    <property type="match status" value="1"/>
</dbReference>
<dbReference type="SUPFAM" id="SSF53822">
    <property type="entry name" value="Periplasmic binding protein-like I"/>
    <property type="match status" value="1"/>
</dbReference>
<dbReference type="EMBL" id="JACIDS010000002">
    <property type="protein sequence ID" value="MBB3930014.1"/>
    <property type="molecule type" value="Genomic_DNA"/>
</dbReference>
<protein>
    <submittedName>
        <fullName evidence="6">Ribose transport system substrate-binding protein</fullName>
    </submittedName>
</protein>
<dbReference type="RefSeq" id="WP_183397714.1">
    <property type="nucleotide sequence ID" value="NZ_JACIDS010000002.1"/>
</dbReference>
<dbReference type="AlphaFoldDB" id="A0A840ALC2"/>
<feature type="signal peptide" evidence="4">
    <location>
        <begin position="1"/>
        <end position="26"/>
    </location>
</feature>
<accession>A0A840ALC2</accession>
<name>A0A840ALC2_9HYPH</name>
<sequence>MNKLKGMLLGASMLAAASLAAGHASAEGLDFNPGLKAAPGATEVKREPAKKDKFVIGLSNISLVNTWRVQMIEEAKYEATKHPEIAELVVTDAGGNVSKQVSDIEDLLARGVDALLVDPGSETALNGVLDKAYASGIPVVLFASKANPQHYTTKILGDDRFFGKAGADYLVEALGGKGNIIAIRGISGNSIDNDRWAAAEESLKAGGIKVIDTAFGDWAYDKGKQVCESLIVAHPDIDGIWSSGGAMTQACAEVMQENGLKLVPMTGEGNNGFLRIWQEMNLDSIAPQYPTWFGQQAVIAGVKLLKGEPVQSDYFLNPDPIRKDQIATYYRPDLNDSYWVGSSLPDDVLKKIYAK</sequence>